<keyword evidence="4" id="KW-0119">Carbohydrate metabolism</keyword>
<dbReference type="SUPFAM" id="SSF75005">
    <property type="entry name" value="Arabinanase/levansucrase/invertase"/>
    <property type="match status" value="2"/>
</dbReference>
<comment type="caution">
    <text evidence="8">The sequence shown here is derived from an EMBL/GenBank/DDBJ whole genome shotgun (WGS) entry which is preliminary data.</text>
</comment>
<dbReference type="EMBL" id="VJZN01000012">
    <property type="protein sequence ID" value="TRX06322.1"/>
    <property type="molecule type" value="Genomic_DNA"/>
</dbReference>
<feature type="signal peptide" evidence="6">
    <location>
        <begin position="1"/>
        <end position="21"/>
    </location>
</feature>
<evidence type="ECO:0000256" key="5">
    <source>
        <dbReference type="ARBA" id="ARBA00023295"/>
    </source>
</evidence>
<feature type="chain" id="PRO_5022172225" evidence="6">
    <location>
        <begin position="22"/>
        <end position="728"/>
    </location>
</feature>
<evidence type="ECO:0000313" key="8">
    <source>
        <dbReference type="EMBL" id="TRX09502.1"/>
    </source>
</evidence>
<keyword evidence="2" id="KW-0858">Xylan degradation</keyword>
<dbReference type="OrthoDB" id="9763933at2"/>
<dbReference type="EMBL" id="VJZL01000014">
    <property type="protein sequence ID" value="TRX09502.1"/>
    <property type="molecule type" value="Genomic_DNA"/>
</dbReference>
<accession>A0A553BMN1</accession>
<evidence type="ECO:0000256" key="3">
    <source>
        <dbReference type="ARBA" id="ARBA00022801"/>
    </source>
</evidence>
<evidence type="ECO:0000313" key="7">
    <source>
        <dbReference type="EMBL" id="TRX06322.1"/>
    </source>
</evidence>
<dbReference type="Proteomes" id="UP000318528">
    <property type="component" value="Unassembled WGS sequence"/>
</dbReference>
<dbReference type="Pfam" id="PF04616">
    <property type="entry name" value="Glyco_hydro_43"/>
    <property type="match status" value="2"/>
</dbReference>
<comment type="similarity">
    <text evidence="1">Belongs to the glycosyl hydrolase 43 family.</text>
</comment>
<name>A0A553BMN1_9FLAO</name>
<dbReference type="AlphaFoldDB" id="A0A553BMN1"/>
<dbReference type="Gene3D" id="2.60.40.2340">
    <property type="match status" value="1"/>
</dbReference>
<dbReference type="CDD" id="cd18828">
    <property type="entry name" value="GH43_BT3675-like"/>
    <property type="match status" value="1"/>
</dbReference>
<evidence type="ECO:0000256" key="6">
    <source>
        <dbReference type="SAM" id="SignalP"/>
    </source>
</evidence>
<keyword evidence="9" id="KW-1185">Reference proteome</keyword>
<dbReference type="InterPro" id="IPR052176">
    <property type="entry name" value="Glycosyl_Hydrlase_43_Enz"/>
</dbReference>
<dbReference type="PANTHER" id="PTHR43772">
    <property type="entry name" value="ENDO-1,4-BETA-XYLANASE"/>
    <property type="match status" value="1"/>
</dbReference>
<evidence type="ECO:0000313" key="9">
    <source>
        <dbReference type="Proteomes" id="UP000318528"/>
    </source>
</evidence>
<evidence type="ECO:0000256" key="4">
    <source>
        <dbReference type="ARBA" id="ARBA00023277"/>
    </source>
</evidence>
<dbReference type="GO" id="GO:0045493">
    <property type="term" value="P:xylan catabolic process"/>
    <property type="evidence" value="ECO:0007669"/>
    <property type="project" value="UniProtKB-KW"/>
</dbReference>
<dbReference type="PANTHER" id="PTHR43772:SF2">
    <property type="entry name" value="PUTATIVE (AFU_ORTHOLOGUE AFUA_2G04480)-RELATED"/>
    <property type="match status" value="1"/>
</dbReference>
<dbReference type="GO" id="GO:0004553">
    <property type="term" value="F:hydrolase activity, hydrolyzing O-glycosyl compounds"/>
    <property type="evidence" value="ECO:0007669"/>
    <property type="project" value="InterPro"/>
</dbReference>
<dbReference type="InterPro" id="IPR023296">
    <property type="entry name" value="Glyco_hydro_beta-prop_sf"/>
</dbReference>
<dbReference type="InterPro" id="IPR006710">
    <property type="entry name" value="Glyco_hydro_43"/>
</dbReference>
<reference evidence="9 10" key="1">
    <citation type="submission" date="2019-07" db="EMBL/GenBank/DDBJ databases">
        <title>Novel species of Flavobacterium.</title>
        <authorList>
            <person name="Liu Q."/>
            <person name="Xin Y.-H."/>
        </authorList>
    </citation>
    <scope>NUCLEOTIDE SEQUENCE [LARGE SCALE GENOMIC DNA]</scope>
    <source>
        <strain evidence="7 9">GSP39</strain>
        <strain evidence="8 10">GSR22</strain>
    </source>
</reference>
<proteinExistence type="inferred from homology"/>
<keyword evidence="5" id="KW-0326">Glycosidase</keyword>
<keyword evidence="2" id="KW-0624">Polysaccharide degradation</keyword>
<dbReference type="RefSeq" id="WP_143387208.1">
    <property type="nucleotide sequence ID" value="NZ_VJZL01000014.1"/>
</dbReference>
<keyword evidence="6" id="KW-0732">Signal</keyword>
<dbReference type="Gene3D" id="2.115.10.20">
    <property type="entry name" value="Glycosyl hydrolase domain, family 43"/>
    <property type="match status" value="2"/>
</dbReference>
<evidence type="ECO:0000256" key="2">
    <source>
        <dbReference type="ARBA" id="ARBA00022651"/>
    </source>
</evidence>
<evidence type="ECO:0000313" key="10">
    <source>
        <dbReference type="Proteomes" id="UP000318669"/>
    </source>
</evidence>
<protein>
    <submittedName>
        <fullName evidence="8">Family 43 glycosylhydrolase</fullName>
    </submittedName>
</protein>
<dbReference type="Proteomes" id="UP000318669">
    <property type="component" value="Unassembled WGS sequence"/>
</dbReference>
<sequence>MNTCKWVGLFLALNTLGSVTAQQPSKKKSSKSEIKASNTKTTAYLFTYFTGNSKDEEAIRFAISNDGYNFRALNNNKPIINSAEISETGGVRDPHILRGADGKTFYMVVTDMVSAKGWDSNRAMTLLKSSDLIHWTSSKINIQKRFPGNEDLLRVWAPQTIYDAKAKKYMIYWSMKNGKNPDIIYYAYANKDFTDLEAAPKQLFFSPTNGSCIDGDIIFKDGKYHLFFKTEGEGAGIKIATSGKLTEGYVLQDKYVQQTKDPVEGAGVFKLNNSEEYILMYDVYTKGKYQFTKTKDLKNFTVIDQEVTMNFHPRHGTVLPITSEEAERLQSKWGNAADVIGTANAKEIKKINTKIDAENKTVSLSVKPGTNLNAFNPSFLSFPGIQVKPNTPQNFSNGPVQYTSTIKGQSPQTWTVYAAENHNPVLEGLYADPDIIFSEKTGKFYIYPTSDGFDGWSGTYFKAFSSPDLVNWKDENVILDLHKDVSWAKKNAWAPCITEKKIGDTYKYLYYFCAAQKIGVAVSDNPAGPFMDSGKALIDKRPEGAKGGQQIDPDVFIDPQTGKSYLYWGNGYMACAELNDDMISIKEETIKIMTPDNTFREGATVFFRNGKYYFLWSEDDTRSENYKVRYGISNSPLGPIQIPENNLVIAKDKEAGILGTGHNSVIQVPGKDEWYIVYHRFNYPKGNTMGEAAGYNREVCIDKLEFDNEGNIKETKPTHQGIKAIQLK</sequence>
<evidence type="ECO:0000256" key="1">
    <source>
        <dbReference type="ARBA" id="ARBA00009865"/>
    </source>
</evidence>
<gene>
    <name evidence="8" type="ORF">FNW11_09355</name>
    <name evidence="7" type="ORF">FNW12_08725</name>
</gene>
<dbReference type="CDD" id="cd08983">
    <property type="entry name" value="GH43_Bt3655-like"/>
    <property type="match status" value="1"/>
</dbReference>
<organism evidence="8 10">
    <name type="scientific">Flavobacterium gawalongense</name>
    <dbReference type="NCBI Taxonomy" id="2594432"/>
    <lineage>
        <taxon>Bacteria</taxon>
        <taxon>Pseudomonadati</taxon>
        <taxon>Bacteroidota</taxon>
        <taxon>Flavobacteriia</taxon>
        <taxon>Flavobacteriales</taxon>
        <taxon>Flavobacteriaceae</taxon>
        <taxon>Flavobacterium</taxon>
    </lineage>
</organism>
<keyword evidence="3 8" id="KW-0378">Hydrolase</keyword>